<dbReference type="InterPro" id="IPR000873">
    <property type="entry name" value="AMP-dep_synth/lig_dom"/>
</dbReference>
<dbReference type="CDD" id="cd19531">
    <property type="entry name" value="LCL_NRPS-like"/>
    <property type="match status" value="1"/>
</dbReference>
<comment type="caution">
    <text evidence="5">The sequence shown here is derived from an EMBL/GenBank/DDBJ whole genome shotgun (WGS) entry which is preliminary data.</text>
</comment>
<dbReference type="InterPro" id="IPR010071">
    <property type="entry name" value="AA_adenyl_dom"/>
</dbReference>
<dbReference type="CDD" id="cd17646">
    <property type="entry name" value="A_NRPS_AB3403-like"/>
    <property type="match status" value="1"/>
</dbReference>
<dbReference type="PROSITE" id="PS00455">
    <property type="entry name" value="AMP_BINDING"/>
    <property type="match status" value="1"/>
</dbReference>
<dbReference type="PROSITE" id="PS50075">
    <property type="entry name" value="CARRIER"/>
    <property type="match status" value="1"/>
</dbReference>
<dbReference type="PROSITE" id="PS00012">
    <property type="entry name" value="PHOSPHOPANTETHEINE"/>
    <property type="match status" value="1"/>
</dbReference>
<gene>
    <name evidence="5" type="ORF">GCM10010411_12570</name>
</gene>
<sequence>MSSVETGAVTLPASFAQRRLWFLDRLRPGSPAYNVPVAVRLRGELDVAALRRALTALVARHESLRTTFREVGGEPVQVIGEPFEVPLPVREVGGEDEVRAAVAADATTAFDLERGPLLRAALLRAPDSHVLLIAAHHTVMDGWSLGVLFRDLNALYAGDGTLPGLPIQYGDFAAWQREHLGPESLAADVAYWREELAGAPELLDLPTEFPRARRSSGAGAIVTRRLPATLADDLEELSALEGATLYMTMLAAFQVLVGRYAGTTDVVVGSPIAGRSRPELEPLIGCFINTLPQRADLSGAPAFRELLAQVRARTLGAYEHQRLSFEHIVAAVRPGRTAAETPIFQVMFTVDNTPSPIPRGPLRIEPLEPYRGEVKYDLNVSVTRDGEELEIAVEYRADLFGPGWIDRFLGHYRTLLTAAALDPGRPVDELPLLPPGERRTLLEEWNDTAAEFPDDVRVHELVRRQVAATPAATALVHGDRRLTYAELYDRVGQVAGLLREHGAGPGTRVGLCLERSVELVAGLLGVLEAGAAYVPLDLEYPAERLSFMLTDAAVDIVLTHGPARASVPSDASIVLDLDTVRAGVASAVPAAREARPTDAAYVIYTSGSTGKPKGVVNNHRALVNRLVWMQRTFGLDATDAVLQKTPCSFDVSVWEFLWPLMTGARLVLAEPGGHRDPAHLAGLIRAERVTTLHFVPSMLQVFLEAADLAACRGLRRVICSGEALPAELARRFYETGTTSSLHNLYGPTEAAIDVSHWPCDPGDRGATVPIGRPIDNTRLYVLDHHREPVPIGVAGELYIGGVQVADGYVNRPELTAERFVPDPFAGPDAPWGRTLYRTGDLARWRPDGAIEFLGRLDHQIKLRGFRIELGEIEAAIRDQEEVRDVVVVARGERLVGYVVGEQERLPAAELRERLARRLPEYMVPALFVWLDRIPLSANGKADRSALPEPAGAAVRDAGSVAARDGLELELVVLWEELLGGGPIGVTDDFFSLGGDSLLVIRMLGRIAARHGRELPVSIMFSGGATIERLAGELRAARTATAPRVWSPIVPIRATGTRPPVFCLPPAVGNVLSYVDLARHLPGDLPVYGLQAAGLDPGQQAITDLDEAVTRYVAAIRDVQAHGPYRLAGYCLGSVSAFAVAQRLRAEGERIGSLTVLDGGPPNLDNGFEEAGAADIAAWFAWELGRSAGRTLEIDPAGLRDHEGAELGRAVLAAAVAADVLPPDTAEGQIERLLATFDAGVRAVRAHSLTPFAGPIVAFRACEEPLETGPLPRWEPLAGGGLVIRDVPGDHYSMMRPPHVAVLAAELDRVLAENEETEQ</sequence>
<dbReference type="PANTHER" id="PTHR45527:SF1">
    <property type="entry name" value="FATTY ACID SYNTHASE"/>
    <property type="match status" value="1"/>
</dbReference>
<dbReference type="Gene3D" id="3.30.559.10">
    <property type="entry name" value="Chloramphenicol acetyltransferase-like domain"/>
    <property type="match status" value="1"/>
</dbReference>
<dbReference type="Gene3D" id="3.40.50.980">
    <property type="match status" value="2"/>
</dbReference>
<reference evidence="6" key="1">
    <citation type="journal article" date="2019" name="Int. J. Syst. Evol. Microbiol.">
        <title>The Global Catalogue of Microorganisms (GCM) 10K type strain sequencing project: providing services to taxonomists for standard genome sequencing and annotation.</title>
        <authorList>
            <consortium name="The Broad Institute Genomics Platform"/>
            <consortium name="The Broad Institute Genome Sequencing Center for Infectious Disease"/>
            <person name="Wu L."/>
            <person name="Ma J."/>
        </authorList>
    </citation>
    <scope>NUCLEOTIDE SEQUENCE [LARGE SCALE GENOMIC DNA]</scope>
    <source>
        <strain evidence="6">JCM 6833</strain>
    </source>
</reference>
<dbReference type="Pfam" id="PF00501">
    <property type="entry name" value="AMP-binding"/>
    <property type="match status" value="1"/>
</dbReference>
<dbReference type="Pfam" id="PF00550">
    <property type="entry name" value="PP-binding"/>
    <property type="match status" value="1"/>
</dbReference>
<accession>A0ABP6BQ05</accession>
<dbReference type="SUPFAM" id="SSF47336">
    <property type="entry name" value="ACP-like"/>
    <property type="match status" value="1"/>
</dbReference>
<evidence type="ECO:0000256" key="1">
    <source>
        <dbReference type="ARBA" id="ARBA00001957"/>
    </source>
</evidence>
<dbReference type="Proteomes" id="UP001501509">
    <property type="component" value="Unassembled WGS sequence"/>
</dbReference>
<dbReference type="SUPFAM" id="SSF53474">
    <property type="entry name" value="alpha/beta-Hydrolases"/>
    <property type="match status" value="1"/>
</dbReference>
<dbReference type="NCBIfam" id="TIGR01733">
    <property type="entry name" value="AA-adenyl-dom"/>
    <property type="match status" value="1"/>
</dbReference>
<dbReference type="InterPro" id="IPR036736">
    <property type="entry name" value="ACP-like_sf"/>
</dbReference>
<dbReference type="InterPro" id="IPR001242">
    <property type="entry name" value="Condensation_dom"/>
</dbReference>
<protein>
    <recommendedName>
        <fullName evidence="4">Carrier domain-containing protein</fullName>
    </recommendedName>
</protein>
<dbReference type="InterPro" id="IPR023213">
    <property type="entry name" value="CAT-like_dom_sf"/>
</dbReference>
<dbReference type="SMART" id="SM00823">
    <property type="entry name" value="PKS_PP"/>
    <property type="match status" value="1"/>
</dbReference>
<dbReference type="InterPro" id="IPR020802">
    <property type="entry name" value="TesA-like"/>
</dbReference>
<dbReference type="Gene3D" id="3.40.50.1820">
    <property type="entry name" value="alpha/beta hydrolase"/>
    <property type="match status" value="1"/>
</dbReference>
<feature type="domain" description="Carrier" evidence="4">
    <location>
        <begin position="961"/>
        <end position="1037"/>
    </location>
</feature>
<dbReference type="SMART" id="SM00824">
    <property type="entry name" value="PKS_TE"/>
    <property type="match status" value="1"/>
</dbReference>
<organism evidence="5 6">
    <name type="scientific">Actinomadura fulvescens</name>
    <dbReference type="NCBI Taxonomy" id="46160"/>
    <lineage>
        <taxon>Bacteria</taxon>
        <taxon>Bacillati</taxon>
        <taxon>Actinomycetota</taxon>
        <taxon>Actinomycetes</taxon>
        <taxon>Streptosporangiales</taxon>
        <taxon>Thermomonosporaceae</taxon>
        <taxon>Actinomadura</taxon>
    </lineage>
</organism>
<proteinExistence type="predicted"/>
<dbReference type="InterPro" id="IPR045851">
    <property type="entry name" value="AMP-bd_C_sf"/>
</dbReference>
<keyword evidence="2" id="KW-0596">Phosphopantetheine</keyword>
<dbReference type="SUPFAM" id="SSF56801">
    <property type="entry name" value="Acetyl-CoA synthetase-like"/>
    <property type="match status" value="1"/>
</dbReference>
<dbReference type="InterPro" id="IPR006162">
    <property type="entry name" value="Ppantetheine_attach_site"/>
</dbReference>
<dbReference type="Gene3D" id="3.30.559.30">
    <property type="entry name" value="Nonribosomal peptide synthetase, condensation domain"/>
    <property type="match status" value="1"/>
</dbReference>
<dbReference type="RefSeq" id="WP_344538485.1">
    <property type="nucleotide sequence ID" value="NZ_BAAATD010000001.1"/>
</dbReference>
<dbReference type="InterPro" id="IPR025110">
    <property type="entry name" value="AMP-bd_C"/>
</dbReference>
<dbReference type="InterPro" id="IPR029058">
    <property type="entry name" value="AB_hydrolase_fold"/>
</dbReference>
<keyword evidence="3" id="KW-0597">Phosphoprotein</keyword>
<dbReference type="InterPro" id="IPR020845">
    <property type="entry name" value="AMP-binding_CS"/>
</dbReference>
<keyword evidence="6" id="KW-1185">Reference proteome</keyword>
<dbReference type="InterPro" id="IPR001031">
    <property type="entry name" value="Thioesterase"/>
</dbReference>
<dbReference type="PANTHER" id="PTHR45527">
    <property type="entry name" value="NONRIBOSOMAL PEPTIDE SYNTHETASE"/>
    <property type="match status" value="1"/>
</dbReference>
<evidence type="ECO:0000313" key="6">
    <source>
        <dbReference type="Proteomes" id="UP001501509"/>
    </source>
</evidence>
<dbReference type="Gene3D" id="1.10.1200.10">
    <property type="entry name" value="ACP-like"/>
    <property type="match status" value="1"/>
</dbReference>
<dbReference type="Pfam" id="PF00975">
    <property type="entry name" value="Thioesterase"/>
    <property type="match status" value="1"/>
</dbReference>
<evidence type="ECO:0000256" key="2">
    <source>
        <dbReference type="ARBA" id="ARBA00022450"/>
    </source>
</evidence>
<comment type="cofactor">
    <cofactor evidence="1">
        <name>pantetheine 4'-phosphate</name>
        <dbReference type="ChEBI" id="CHEBI:47942"/>
    </cofactor>
</comment>
<dbReference type="InterPro" id="IPR009081">
    <property type="entry name" value="PP-bd_ACP"/>
</dbReference>
<dbReference type="Gene3D" id="2.30.38.10">
    <property type="entry name" value="Luciferase, Domain 3"/>
    <property type="match status" value="1"/>
</dbReference>
<evidence type="ECO:0000313" key="5">
    <source>
        <dbReference type="EMBL" id="GAA2581455.1"/>
    </source>
</evidence>
<evidence type="ECO:0000259" key="4">
    <source>
        <dbReference type="PROSITE" id="PS50075"/>
    </source>
</evidence>
<dbReference type="InterPro" id="IPR020806">
    <property type="entry name" value="PKS_PP-bd"/>
</dbReference>
<dbReference type="SUPFAM" id="SSF52777">
    <property type="entry name" value="CoA-dependent acyltransferases"/>
    <property type="match status" value="2"/>
</dbReference>
<name>A0ABP6BQ05_9ACTN</name>
<dbReference type="Pfam" id="PF00668">
    <property type="entry name" value="Condensation"/>
    <property type="match status" value="1"/>
</dbReference>
<evidence type="ECO:0000256" key="3">
    <source>
        <dbReference type="ARBA" id="ARBA00022553"/>
    </source>
</evidence>
<dbReference type="Gene3D" id="3.30.300.30">
    <property type="match status" value="1"/>
</dbReference>
<dbReference type="Pfam" id="PF13193">
    <property type="entry name" value="AMP-binding_C"/>
    <property type="match status" value="1"/>
</dbReference>
<dbReference type="EMBL" id="BAAATD010000001">
    <property type="protein sequence ID" value="GAA2581455.1"/>
    <property type="molecule type" value="Genomic_DNA"/>
</dbReference>